<gene>
    <name evidence="2" type="ORF">Afil01_34300</name>
</gene>
<keyword evidence="1" id="KW-0812">Transmembrane</keyword>
<comment type="caution">
    <text evidence="2">The sequence shown here is derived from an EMBL/GenBank/DDBJ whole genome shotgun (WGS) entry which is preliminary data.</text>
</comment>
<feature type="transmembrane region" description="Helical" evidence="1">
    <location>
        <begin position="127"/>
        <end position="148"/>
    </location>
</feature>
<evidence type="ECO:0000313" key="3">
    <source>
        <dbReference type="Proteomes" id="UP001165079"/>
    </source>
</evidence>
<evidence type="ECO:0000313" key="2">
    <source>
        <dbReference type="EMBL" id="GLZ78623.1"/>
    </source>
</evidence>
<dbReference type="AlphaFoldDB" id="A0A9W6WA33"/>
<evidence type="ECO:0008006" key="4">
    <source>
        <dbReference type="Google" id="ProtNLM"/>
    </source>
</evidence>
<dbReference type="InterPro" id="IPR009339">
    <property type="entry name" value="DUF998"/>
</dbReference>
<evidence type="ECO:0000256" key="1">
    <source>
        <dbReference type="SAM" id="Phobius"/>
    </source>
</evidence>
<sequence>MLTHPSRARFAAYAWILLVLFFVVQAIAQAASTAPYSFTGQFVSDLGNTACGPWEYFTDGSVVEICSPAHGLVNASFALSGILLAAGTLLAWRSWPARRAVTVAKVLLVVAGTGWVVVSLAPENENLTAHGLGAMMMLAGGSAAMILLGASLRQWWTLAAGVIAAAATVLTLAQAYLGLGLGVMERLAVFPLLLWAIGTGVTRLRR</sequence>
<accession>A0A9W6WA33</accession>
<feature type="transmembrane region" description="Helical" evidence="1">
    <location>
        <begin position="155"/>
        <end position="177"/>
    </location>
</feature>
<dbReference type="Proteomes" id="UP001165079">
    <property type="component" value="Unassembled WGS sequence"/>
</dbReference>
<dbReference type="Pfam" id="PF06197">
    <property type="entry name" value="DUF998"/>
    <property type="match status" value="1"/>
</dbReference>
<reference evidence="2" key="1">
    <citation type="submission" date="2023-03" db="EMBL/GenBank/DDBJ databases">
        <title>Actinorhabdospora filicis NBRC 111898.</title>
        <authorList>
            <person name="Ichikawa N."/>
            <person name="Sato H."/>
            <person name="Tonouchi N."/>
        </authorList>
    </citation>
    <scope>NUCLEOTIDE SEQUENCE</scope>
    <source>
        <strain evidence="2">NBRC 111898</strain>
    </source>
</reference>
<proteinExistence type="predicted"/>
<feature type="transmembrane region" description="Helical" evidence="1">
    <location>
        <begin position="71"/>
        <end position="91"/>
    </location>
</feature>
<feature type="transmembrane region" description="Helical" evidence="1">
    <location>
        <begin position="103"/>
        <end position="121"/>
    </location>
</feature>
<dbReference type="RefSeq" id="WP_285663773.1">
    <property type="nucleotide sequence ID" value="NZ_BSTX01000002.1"/>
</dbReference>
<feature type="transmembrane region" description="Helical" evidence="1">
    <location>
        <begin position="183"/>
        <end position="204"/>
    </location>
</feature>
<dbReference type="EMBL" id="BSTX01000002">
    <property type="protein sequence ID" value="GLZ78623.1"/>
    <property type="molecule type" value="Genomic_DNA"/>
</dbReference>
<name>A0A9W6WA33_9ACTN</name>
<protein>
    <recommendedName>
        <fullName evidence="4">DUF998 domain-containing protein</fullName>
    </recommendedName>
</protein>
<organism evidence="2 3">
    <name type="scientific">Actinorhabdospora filicis</name>
    <dbReference type="NCBI Taxonomy" id="1785913"/>
    <lineage>
        <taxon>Bacteria</taxon>
        <taxon>Bacillati</taxon>
        <taxon>Actinomycetota</taxon>
        <taxon>Actinomycetes</taxon>
        <taxon>Micromonosporales</taxon>
        <taxon>Micromonosporaceae</taxon>
        <taxon>Actinorhabdospora</taxon>
    </lineage>
</organism>
<keyword evidence="3" id="KW-1185">Reference proteome</keyword>
<keyword evidence="1" id="KW-0472">Membrane</keyword>
<keyword evidence="1" id="KW-1133">Transmembrane helix</keyword>